<reference evidence="1" key="1">
    <citation type="submission" date="2019-11" db="EMBL/GenBank/DDBJ databases">
        <authorList>
            <person name="Liu Y."/>
            <person name="Hou J."/>
            <person name="Li T.-Q."/>
            <person name="Guan C.-H."/>
            <person name="Wu X."/>
            <person name="Wu H.-Z."/>
            <person name="Ling F."/>
            <person name="Zhang R."/>
            <person name="Shi X.-G."/>
            <person name="Ren J.-P."/>
            <person name="Chen E.-F."/>
            <person name="Sun J.-M."/>
        </authorList>
    </citation>
    <scope>NUCLEOTIDE SEQUENCE</scope>
    <source>
        <strain evidence="1">Adult_tree_wgs_1</strain>
        <tissue evidence="1">Leaves</tissue>
    </source>
</reference>
<sequence>MVWQFDLPDFWLNKPDEMVGRRIVWSLLGITRWAEEYFKDMKYAHKSAVIVPSLLFDPILTFPDLHERRAVEEDPLWKEFLNEPLELQIINLHFATDQSATIWKKTGMVQYLNNTRCLPPIRPCCDLVSERICSSPPAIKGEQDVRAACQSLLAYDVFRTRIMVVLVRSKEKDERWEMLKLMWVRIYAMYRGK</sequence>
<proteinExistence type="predicted"/>
<evidence type="ECO:0000313" key="2">
    <source>
        <dbReference type="Proteomes" id="UP000626092"/>
    </source>
</evidence>
<organism evidence="1 2">
    <name type="scientific">Rhododendron simsii</name>
    <name type="common">Sims's rhododendron</name>
    <dbReference type="NCBI Taxonomy" id="118357"/>
    <lineage>
        <taxon>Eukaryota</taxon>
        <taxon>Viridiplantae</taxon>
        <taxon>Streptophyta</taxon>
        <taxon>Embryophyta</taxon>
        <taxon>Tracheophyta</taxon>
        <taxon>Spermatophyta</taxon>
        <taxon>Magnoliopsida</taxon>
        <taxon>eudicotyledons</taxon>
        <taxon>Gunneridae</taxon>
        <taxon>Pentapetalae</taxon>
        <taxon>asterids</taxon>
        <taxon>Ericales</taxon>
        <taxon>Ericaceae</taxon>
        <taxon>Ericoideae</taxon>
        <taxon>Rhodoreae</taxon>
        <taxon>Rhododendron</taxon>
    </lineage>
</organism>
<name>A0A834LNE2_RHOSS</name>
<gene>
    <name evidence="1" type="ORF">RHSIM_Rhsim05G0218000</name>
</gene>
<protein>
    <submittedName>
        <fullName evidence="1">Uncharacterized protein</fullName>
    </submittedName>
</protein>
<evidence type="ECO:0000313" key="1">
    <source>
        <dbReference type="EMBL" id="KAF7143874.1"/>
    </source>
</evidence>
<dbReference type="EMBL" id="WJXA01000005">
    <property type="protein sequence ID" value="KAF7143874.1"/>
    <property type="molecule type" value="Genomic_DNA"/>
</dbReference>
<dbReference type="Proteomes" id="UP000626092">
    <property type="component" value="Unassembled WGS sequence"/>
</dbReference>
<dbReference type="OrthoDB" id="1689146at2759"/>
<keyword evidence="2" id="KW-1185">Reference proteome</keyword>
<accession>A0A834LNE2</accession>
<dbReference type="AlphaFoldDB" id="A0A834LNE2"/>
<comment type="caution">
    <text evidence="1">The sequence shown here is derived from an EMBL/GenBank/DDBJ whole genome shotgun (WGS) entry which is preliminary data.</text>
</comment>